<dbReference type="PROSITE" id="PS51257">
    <property type="entry name" value="PROKAR_LIPOPROTEIN"/>
    <property type="match status" value="1"/>
</dbReference>
<name>A0AAE3ZM50_9ACTN</name>
<feature type="signal peptide" evidence="1">
    <location>
        <begin position="1"/>
        <end position="19"/>
    </location>
</feature>
<protein>
    <recommendedName>
        <fullName evidence="4">Lipoprotein</fullName>
    </recommendedName>
</protein>
<feature type="chain" id="PRO_5042238440" description="Lipoprotein" evidence="1">
    <location>
        <begin position="20"/>
        <end position="121"/>
    </location>
</feature>
<accession>A0AAE3ZM50</accession>
<keyword evidence="1" id="KW-0732">Signal</keyword>
<reference evidence="2 3" key="1">
    <citation type="submission" date="2023-07" db="EMBL/GenBank/DDBJ databases">
        <title>Sequencing the genomes of 1000 actinobacteria strains.</title>
        <authorList>
            <person name="Klenk H.-P."/>
        </authorList>
    </citation>
    <scope>NUCLEOTIDE SEQUENCE [LARGE SCALE GENOMIC DNA]</scope>
    <source>
        <strain evidence="2 3">DSM 44711</strain>
    </source>
</reference>
<organism evidence="2 3">
    <name type="scientific">Catenuloplanes niger</name>
    <dbReference type="NCBI Taxonomy" id="587534"/>
    <lineage>
        <taxon>Bacteria</taxon>
        <taxon>Bacillati</taxon>
        <taxon>Actinomycetota</taxon>
        <taxon>Actinomycetes</taxon>
        <taxon>Micromonosporales</taxon>
        <taxon>Micromonosporaceae</taxon>
        <taxon>Catenuloplanes</taxon>
    </lineage>
</organism>
<dbReference type="RefSeq" id="WP_310408890.1">
    <property type="nucleotide sequence ID" value="NZ_JAVDYC010000001.1"/>
</dbReference>
<evidence type="ECO:0000313" key="3">
    <source>
        <dbReference type="Proteomes" id="UP001183629"/>
    </source>
</evidence>
<evidence type="ECO:0000256" key="1">
    <source>
        <dbReference type="SAM" id="SignalP"/>
    </source>
</evidence>
<dbReference type="AlphaFoldDB" id="A0AAE3ZM50"/>
<gene>
    <name evidence="2" type="ORF">J2S44_000650</name>
</gene>
<evidence type="ECO:0008006" key="4">
    <source>
        <dbReference type="Google" id="ProtNLM"/>
    </source>
</evidence>
<comment type="caution">
    <text evidence="2">The sequence shown here is derived from an EMBL/GenBank/DDBJ whole genome shotgun (WGS) entry which is preliminary data.</text>
</comment>
<proteinExistence type="predicted"/>
<evidence type="ECO:0000313" key="2">
    <source>
        <dbReference type="EMBL" id="MDR7320400.1"/>
    </source>
</evidence>
<dbReference type="Proteomes" id="UP001183629">
    <property type="component" value="Unassembled WGS sequence"/>
</dbReference>
<sequence length="121" mass="12149">MRRSVLLIPALALAGCATATDRAGAASDVATRFLAAAATDPAAACALLAPETAASLDGACADALAAEDLPAPGAVRRSRVYVDQAQVVLDTDTVFLAEFAGGWRVVAAGLALVFTVAALHR</sequence>
<keyword evidence="3" id="KW-1185">Reference proteome</keyword>
<dbReference type="EMBL" id="JAVDYC010000001">
    <property type="protein sequence ID" value="MDR7320400.1"/>
    <property type="molecule type" value="Genomic_DNA"/>
</dbReference>